<name>A0ACB8UQG4_9EURO</name>
<accession>A0ACB8UQG4</accession>
<dbReference type="EMBL" id="JALBCA010000103">
    <property type="protein sequence ID" value="KAI2382967.1"/>
    <property type="molecule type" value="Genomic_DNA"/>
</dbReference>
<organism evidence="1">
    <name type="scientific">Ophidiomyces ophidiicola</name>
    <dbReference type="NCBI Taxonomy" id="1387563"/>
    <lineage>
        <taxon>Eukaryota</taxon>
        <taxon>Fungi</taxon>
        <taxon>Dikarya</taxon>
        <taxon>Ascomycota</taxon>
        <taxon>Pezizomycotina</taxon>
        <taxon>Eurotiomycetes</taxon>
        <taxon>Eurotiomycetidae</taxon>
        <taxon>Onygenales</taxon>
        <taxon>Onygenaceae</taxon>
        <taxon>Ophidiomyces</taxon>
    </lineage>
</organism>
<reference evidence="1" key="1">
    <citation type="journal article" date="2022" name="bioRxiv">
        <title>Population genetic analysis of Ophidiomyces ophidiicola, the causative agent of snake fungal disease, indicates recent introductions to the USA.</title>
        <authorList>
            <person name="Ladner J.T."/>
            <person name="Palmer J.M."/>
            <person name="Ettinger C.L."/>
            <person name="Stajich J.E."/>
            <person name="Farrell T.M."/>
            <person name="Glorioso B.M."/>
            <person name="Lawson B."/>
            <person name="Price S.J."/>
            <person name="Stengle A.G."/>
            <person name="Grear D.A."/>
            <person name="Lorch J.M."/>
        </authorList>
    </citation>
    <scope>NUCLEOTIDE SEQUENCE</scope>
    <source>
        <strain evidence="1">NWHC 24266-5</strain>
    </source>
</reference>
<proteinExistence type="predicted"/>
<gene>
    <name evidence="1" type="ORF">LOY88_005601</name>
</gene>
<evidence type="ECO:0000313" key="1">
    <source>
        <dbReference type="EMBL" id="KAI2382967.1"/>
    </source>
</evidence>
<comment type="caution">
    <text evidence="1">The sequence shown here is derived from an EMBL/GenBank/DDBJ whole genome shotgun (WGS) entry which is preliminary data.</text>
</comment>
<protein>
    <submittedName>
        <fullName evidence="1">Uncharacterized protein</fullName>
    </submittedName>
</protein>
<sequence length="768" mass="85754">MPISERTPLLVVQVSRPRPRYRHSRLRQTCTFCLGCILIVSVILFLLPFGLLPREHGSLWDYLPGAHPLPYNWPDSQGISYKALQEVLQTVPSEDKAREWSHYYTSGPHLAGRNVSQAIWTKEKWDSFGVPETSLVSYEVYINYPIDHRLALIERDGKNSKVTFEATLEEKVLNEDPTSGLASRIPTFHGYSASGNVTAQYLYVNFGKFEDFEDLVRANISLEGKIALAKYGRGFRGLKVKRAQELGMVGVVIYTDPQEDGDITELNGYKPYPEGPARHPSSVQRGSVQFISQAPGDPTTPGYPSKPGCVRGDPHEQTPSIPSLPISYAEAIPLLKALNGHGPKATDMNKNWEGGALSHKGVKYNIGPSPENTVLNLYNDQDYVITPLWNVIGVIRGSLSDEVIIMGNHRDAWIAGGAGDPNGGSAALNEVIRSFGEALKAGWKPLRTIVFASWDGEEYGLIGSTEWVEENLPWLSKANIAYLNLDVAATGPNFQSSASPLLHKAIYEATRLVLSPNQTVKGQTVWDTWNKNISPMGSGSDFTAFQDFAGVSSIDIGFVRGPNNPVYHYHSNYDSFYWMEHFGDPGWHYHIAIAKIWSLMAAYLSETPVLAMSAADYATSLHKYLDSVKHTVKINKTPSLNFHPLENSISKLRHAAAKFDEYAASLSASLKKDIPWWQYWKKIVLYFKIRAANDKYKLLERSFLYKEGLDGRNWYKHVVFAPGRWTGYSGATYPGLVESIEDGDMANAKKWRDLIKAKIDDATKILKL</sequence>